<accession>A0AAD1WCE3</accession>
<gene>
    <name evidence="1" type="ORF">PECUL_23A016632</name>
</gene>
<dbReference type="AlphaFoldDB" id="A0AAD1WCE3"/>
<evidence type="ECO:0000313" key="1">
    <source>
        <dbReference type="EMBL" id="CAH2302292.1"/>
    </source>
</evidence>
<dbReference type="InterPro" id="IPR050951">
    <property type="entry name" value="Retrovirus_Pol_polyprotein"/>
</dbReference>
<dbReference type="Proteomes" id="UP001295444">
    <property type="component" value="Chromosome 06"/>
</dbReference>
<dbReference type="PANTHER" id="PTHR37984">
    <property type="entry name" value="PROTEIN CBG26694"/>
    <property type="match status" value="1"/>
</dbReference>
<organism evidence="1 2">
    <name type="scientific">Pelobates cultripes</name>
    <name type="common">Western spadefoot toad</name>
    <dbReference type="NCBI Taxonomy" id="61616"/>
    <lineage>
        <taxon>Eukaryota</taxon>
        <taxon>Metazoa</taxon>
        <taxon>Chordata</taxon>
        <taxon>Craniata</taxon>
        <taxon>Vertebrata</taxon>
        <taxon>Euteleostomi</taxon>
        <taxon>Amphibia</taxon>
        <taxon>Batrachia</taxon>
        <taxon>Anura</taxon>
        <taxon>Pelobatoidea</taxon>
        <taxon>Pelobatidae</taxon>
        <taxon>Pelobates</taxon>
    </lineage>
</organism>
<evidence type="ECO:0000313" key="2">
    <source>
        <dbReference type="Proteomes" id="UP001295444"/>
    </source>
</evidence>
<proteinExistence type="predicted"/>
<reference evidence="1" key="1">
    <citation type="submission" date="2022-03" db="EMBL/GenBank/DDBJ databases">
        <authorList>
            <person name="Alioto T."/>
            <person name="Alioto T."/>
            <person name="Gomez Garrido J."/>
        </authorList>
    </citation>
    <scope>NUCLEOTIDE SEQUENCE</scope>
</reference>
<protein>
    <submittedName>
        <fullName evidence="1">Uncharacterized protein</fullName>
    </submittedName>
</protein>
<dbReference type="PANTHER" id="PTHR37984:SF5">
    <property type="entry name" value="PROTEIN NYNRIN-LIKE"/>
    <property type="match status" value="1"/>
</dbReference>
<name>A0AAD1WCE3_PELCU</name>
<dbReference type="EMBL" id="OW240917">
    <property type="protein sequence ID" value="CAH2302292.1"/>
    <property type="molecule type" value="Genomic_DNA"/>
</dbReference>
<sequence length="111" mass="12765">MYRLTELLPDSFPAVKICRYTTTHLETFGDIAAHMVKDNALKSVLSFTQTGWSATITEDYEPYYRKQIELAVNDNCVLWGERVIIPKTLQRHILDLVHTGQPGTLWIKQKA</sequence>
<keyword evidence="2" id="KW-1185">Reference proteome</keyword>